<dbReference type="InterPro" id="IPR045162">
    <property type="entry name" value="Vps15-like"/>
</dbReference>
<dbReference type="Gene3D" id="1.25.10.10">
    <property type="entry name" value="Leucine-rich Repeat Variant"/>
    <property type="match status" value="2"/>
</dbReference>
<evidence type="ECO:0000256" key="2">
    <source>
        <dbReference type="ARBA" id="ARBA00012513"/>
    </source>
</evidence>
<dbReference type="GO" id="GO:0071561">
    <property type="term" value="C:nucleus-vacuole junction"/>
    <property type="evidence" value="ECO:0007669"/>
    <property type="project" value="TreeGrafter"/>
</dbReference>
<evidence type="ECO:0000256" key="3">
    <source>
        <dbReference type="ARBA" id="ARBA00022527"/>
    </source>
</evidence>
<keyword evidence="5" id="KW-0677">Repeat</keyword>
<dbReference type="Pfam" id="PF22956">
    <property type="entry name" value="VPS15-like_hel"/>
    <property type="match status" value="1"/>
</dbReference>
<dbReference type="GO" id="GO:0006623">
    <property type="term" value="P:protein targeting to vacuole"/>
    <property type="evidence" value="ECO:0007669"/>
    <property type="project" value="TreeGrafter"/>
</dbReference>
<dbReference type="PROSITE" id="PS50294">
    <property type="entry name" value="WD_REPEATS_REGION"/>
    <property type="match status" value="2"/>
</dbReference>
<dbReference type="GO" id="GO:0005524">
    <property type="term" value="F:ATP binding"/>
    <property type="evidence" value="ECO:0007669"/>
    <property type="project" value="UniProtKB-KW"/>
</dbReference>
<evidence type="ECO:0000256" key="9">
    <source>
        <dbReference type="PROSITE-ProRule" id="PRU00221"/>
    </source>
</evidence>
<evidence type="ECO:0000259" key="11">
    <source>
        <dbReference type="Pfam" id="PF22956"/>
    </source>
</evidence>
<keyword evidence="8" id="KW-0067">ATP-binding</keyword>
<dbReference type="Pfam" id="PF00400">
    <property type="entry name" value="WD40"/>
    <property type="match status" value="2"/>
</dbReference>
<dbReference type="GO" id="GO:0034271">
    <property type="term" value="C:phosphatidylinositol 3-kinase complex, class III, type I"/>
    <property type="evidence" value="ECO:0007669"/>
    <property type="project" value="TreeGrafter"/>
</dbReference>
<dbReference type="PANTHER" id="PTHR17583:SF0">
    <property type="entry name" value="PHOSPHOINOSITIDE 3-KINASE REGULATORY SUBUNIT 4"/>
    <property type="match status" value="1"/>
</dbReference>
<dbReference type="SMART" id="SM00320">
    <property type="entry name" value="WD40"/>
    <property type="match status" value="5"/>
</dbReference>
<dbReference type="FunFam" id="1.25.10.10:FF:000342">
    <property type="entry name" value="Serine/threonine-protein kinase VPS15"/>
    <property type="match status" value="1"/>
</dbReference>
<evidence type="ECO:0000256" key="5">
    <source>
        <dbReference type="ARBA" id="ARBA00022737"/>
    </source>
</evidence>
<name>A0A7R8VG70_TIMDO</name>
<feature type="compositionally biased region" description="Polar residues" evidence="10">
    <location>
        <begin position="735"/>
        <end position="752"/>
    </location>
</feature>
<evidence type="ECO:0000313" key="12">
    <source>
        <dbReference type="EMBL" id="CAD7197538.1"/>
    </source>
</evidence>
<dbReference type="PROSITE" id="PS50082">
    <property type="entry name" value="WD_REPEATS_2"/>
    <property type="match status" value="2"/>
</dbReference>
<dbReference type="Gene3D" id="2.130.10.10">
    <property type="entry name" value="YVTN repeat-like/Quinoprotein amine dehydrogenase"/>
    <property type="match status" value="2"/>
</dbReference>
<evidence type="ECO:0000256" key="6">
    <source>
        <dbReference type="ARBA" id="ARBA00022741"/>
    </source>
</evidence>
<dbReference type="InterPro" id="IPR036322">
    <property type="entry name" value="WD40_repeat_dom_sf"/>
</dbReference>
<feature type="domain" description="Phosphatase 2A Regulatory Subunit A helical" evidence="11">
    <location>
        <begin position="244"/>
        <end position="588"/>
    </location>
</feature>
<dbReference type="GO" id="GO:0005770">
    <property type="term" value="C:late endosome"/>
    <property type="evidence" value="ECO:0007669"/>
    <property type="project" value="TreeGrafter"/>
</dbReference>
<dbReference type="GO" id="GO:0004674">
    <property type="term" value="F:protein serine/threonine kinase activity"/>
    <property type="evidence" value="ECO:0007669"/>
    <property type="project" value="UniProtKB-KW"/>
</dbReference>
<dbReference type="InterPro" id="IPR011009">
    <property type="entry name" value="Kinase-like_dom_sf"/>
</dbReference>
<sequence>MGNQLVGIAPSQIFPVEHYLTEHSDMHFDSNLGSTRFFKVARAKTQEGLIVVKVFAIHDPTLPLALHKSRLEEIRSKLNSAVNCLPFQKAVLTDKAGFIMREYVKYSLYDRISTRPFLTNIEKRWIAFQVLYALHQCHKVGELIRDMLQKDPTRRQSAEIYLDQQKGEVFPEYFYSFMQSYMLIFSAPMILSPDEKITRLKKDISNIINILIPENQREGEEKSSVDCSEKDEMPTARVEGLVIITSLVTSCIRGLRHCTSKFHCLDILLELSAHTSDETILDRILPYIFYLVHDPFPRVRVRAIQTLTKCMALVKNVPCSDANIFPEYVLPSLAPVVNDEVVIVRAAYAENIAQLAETALRFLEHCQVTSALQGDSPRTSYETELQTLHEMIQQIVATLLTDPQNLVKQTLMENGITKLCVFFGKQKANDVLLSHMITFLNDKEDKQLRGSFFDCIVGVAAYVGWHSSPILTPLLQQGLTDVEEFVTMKAINAMTALTELGLLNKSALYDLLNETTCFLVHPNLWVRQAIVGFVSAMSRTLNMVDVQCKVMAALQPYLYHPLIQVDKEMLLLNALGPPIPRVVYDSVIKCPDIDLLLQTLKDRQRARADIRAGHVSQYIEPPVVLRNLFRRLTSEGMTDGVEDLVLLQARHLKKIQVYSNILDGKTGGYKADGKIELSNLKTPLPCHTIPLLPLNMTKTEITAALQARKNQRLKKVSAQDSHIGTMNEEWQHMFGTTDQHSPSPRLSDTGSISPPGGSMVGDPHVSPQRSFDTDHSLHEHSYIQYRFAPCRLELRQLAQRKQELHSIAVKGREWTEQAAWRPALPPPGWRLRGSLVAHLHEHRGAINRLAAIPETPLFASCSSDGYIRIWDCGKMEGRNIANRSRQVYNRQAGALIGLTVCENNQSLASASQSGSVFVLRIEANSNKMSVTHSRQLDLQDDGCAVDVNYFDSGSQSVLVYATMYGSIVGWDLRSPGTAWKLDNDLKHGVITSFCLDAHQSWLTIGTSSGFHICWDLRFQLPISTIIHPTGARVRKVICHPTEQSLVLSSVQGNNEISMWNLETQFRQAVLWASNAPPLSLSEVSSHSVNAMYASSIDRVPFLFAGGTDMRLRYWDLDSPSGSYLAIPAANDTLNMATLAYKSRLIDGTNVVQEVQLKQRSGGGSGGMGSQRGGEESPRPGPDQPQAGHHDGISEIAMCQASQCFLLSGSRDGVIKVWK</sequence>
<dbReference type="GO" id="GO:0005776">
    <property type="term" value="C:autophagosome"/>
    <property type="evidence" value="ECO:0007669"/>
    <property type="project" value="UniProtKB-SubCell"/>
</dbReference>
<protein>
    <recommendedName>
        <fullName evidence="2">non-specific serine/threonine protein kinase</fullName>
        <ecNumber evidence="2">2.7.11.1</ecNumber>
    </recommendedName>
</protein>
<dbReference type="InterPro" id="IPR016024">
    <property type="entry name" value="ARM-type_fold"/>
</dbReference>
<evidence type="ECO:0000256" key="7">
    <source>
        <dbReference type="ARBA" id="ARBA00022777"/>
    </source>
</evidence>
<evidence type="ECO:0000256" key="4">
    <source>
        <dbReference type="ARBA" id="ARBA00022679"/>
    </source>
</evidence>
<dbReference type="SUPFAM" id="SSF50978">
    <property type="entry name" value="WD40 repeat-like"/>
    <property type="match status" value="1"/>
</dbReference>
<keyword evidence="4" id="KW-0808">Transferase</keyword>
<dbReference type="InterPro" id="IPR015943">
    <property type="entry name" value="WD40/YVTN_repeat-like_dom_sf"/>
</dbReference>
<dbReference type="GO" id="GO:0034272">
    <property type="term" value="C:phosphatidylinositol 3-kinase complex, class III, type II"/>
    <property type="evidence" value="ECO:0007669"/>
    <property type="project" value="TreeGrafter"/>
</dbReference>
<feature type="region of interest" description="Disordered" evidence="10">
    <location>
        <begin position="735"/>
        <end position="772"/>
    </location>
</feature>
<organism evidence="12">
    <name type="scientific">Timema douglasi</name>
    <name type="common">Walking stick</name>
    <dbReference type="NCBI Taxonomy" id="61478"/>
    <lineage>
        <taxon>Eukaryota</taxon>
        <taxon>Metazoa</taxon>
        <taxon>Ecdysozoa</taxon>
        <taxon>Arthropoda</taxon>
        <taxon>Hexapoda</taxon>
        <taxon>Insecta</taxon>
        <taxon>Pterygota</taxon>
        <taxon>Neoptera</taxon>
        <taxon>Polyneoptera</taxon>
        <taxon>Phasmatodea</taxon>
        <taxon>Timematodea</taxon>
        <taxon>Timematoidea</taxon>
        <taxon>Timematidae</taxon>
        <taxon>Timema</taxon>
    </lineage>
</organism>
<dbReference type="InterPro" id="IPR001680">
    <property type="entry name" value="WD40_rpt"/>
</dbReference>
<feature type="region of interest" description="Disordered" evidence="10">
    <location>
        <begin position="1157"/>
        <end position="1189"/>
    </location>
</feature>
<keyword evidence="6" id="KW-0547">Nucleotide-binding</keyword>
<dbReference type="SUPFAM" id="SSF56112">
    <property type="entry name" value="Protein kinase-like (PK-like)"/>
    <property type="match status" value="1"/>
</dbReference>
<feature type="repeat" description="WD" evidence="9">
    <location>
        <begin position="839"/>
        <end position="871"/>
    </location>
</feature>
<keyword evidence="7" id="KW-0418">Kinase</keyword>
<evidence type="ECO:0000256" key="1">
    <source>
        <dbReference type="ARBA" id="ARBA00004419"/>
    </source>
</evidence>
<comment type="subcellular location">
    <subcellularLocation>
        <location evidence="1">Cytoplasmic vesicle</location>
        <location evidence="1">Autophagosome</location>
    </subcellularLocation>
</comment>
<dbReference type="SUPFAM" id="SSF48371">
    <property type="entry name" value="ARM repeat"/>
    <property type="match status" value="1"/>
</dbReference>
<dbReference type="EMBL" id="OA565693">
    <property type="protein sequence ID" value="CAD7197538.1"/>
    <property type="molecule type" value="Genomic_DNA"/>
</dbReference>
<reference evidence="12" key="1">
    <citation type="submission" date="2020-11" db="EMBL/GenBank/DDBJ databases">
        <authorList>
            <person name="Tran Van P."/>
        </authorList>
    </citation>
    <scope>NUCLEOTIDE SEQUENCE</scope>
</reference>
<dbReference type="GO" id="GO:0045324">
    <property type="term" value="P:late endosome to vacuole transport"/>
    <property type="evidence" value="ECO:0007669"/>
    <property type="project" value="InterPro"/>
</dbReference>
<feature type="compositionally biased region" description="Gly residues" evidence="10">
    <location>
        <begin position="1160"/>
        <end position="1171"/>
    </location>
</feature>
<dbReference type="GO" id="GO:0016236">
    <property type="term" value="P:macroautophagy"/>
    <property type="evidence" value="ECO:0007669"/>
    <property type="project" value="InterPro"/>
</dbReference>
<feature type="repeat" description="WD" evidence="9">
    <location>
        <begin position="1185"/>
        <end position="1218"/>
    </location>
</feature>
<gene>
    <name evidence="12" type="ORF">TDIB3V08_LOCUS3843</name>
</gene>
<dbReference type="InterPro" id="IPR055231">
    <property type="entry name" value="2AA_helical"/>
</dbReference>
<keyword evidence="3" id="KW-0723">Serine/threonine-protein kinase</keyword>
<dbReference type="AlphaFoldDB" id="A0A7R8VG70"/>
<keyword evidence="9" id="KW-0853">WD repeat</keyword>
<dbReference type="EC" id="2.7.11.1" evidence="2"/>
<proteinExistence type="predicted"/>
<dbReference type="PANTHER" id="PTHR17583">
    <property type="entry name" value="PHOSPHOINOSITIDE 3-KINASE REGULATORY SUBUNIT 4"/>
    <property type="match status" value="1"/>
</dbReference>
<evidence type="ECO:0000256" key="10">
    <source>
        <dbReference type="SAM" id="MobiDB-lite"/>
    </source>
</evidence>
<evidence type="ECO:0000256" key="8">
    <source>
        <dbReference type="ARBA" id="ARBA00022840"/>
    </source>
</evidence>
<dbReference type="InterPro" id="IPR011989">
    <property type="entry name" value="ARM-like"/>
</dbReference>
<accession>A0A7R8VG70</accession>